<dbReference type="PANTHER" id="PTHR34501:SF9">
    <property type="entry name" value="MAJOR OUTER MEMBRANE PROTEIN P.IA"/>
    <property type="match status" value="1"/>
</dbReference>
<dbReference type="Proteomes" id="UP000414136">
    <property type="component" value="Unassembled WGS sequence"/>
</dbReference>
<proteinExistence type="predicted"/>
<dbReference type="SUPFAM" id="SSF56935">
    <property type="entry name" value="Porins"/>
    <property type="match status" value="1"/>
</dbReference>
<evidence type="ECO:0000256" key="9">
    <source>
        <dbReference type="ARBA" id="ARBA00023136"/>
    </source>
</evidence>
<keyword evidence="5" id="KW-0812">Transmembrane</keyword>
<comment type="subcellular location">
    <subcellularLocation>
        <location evidence="1">Cell outer membrane</location>
        <topology evidence="1">Multi-pass membrane protein</topology>
    </subcellularLocation>
</comment>
<evidence type="ECO:0000256" key="11">
    <source>
        <dbReference type="SAM" id="SignalP"/>
    </source>
</evidence>
<dbReference type="AlphaFoldDB" id="A0A5E4ZTD7"/>
<evidence type="ECO:0000256" key="10">
    <source>
        <dbReference type="ARBA" id="ARBA00023237"/>
    </source>
</evidence>
<dbReference type="InterPro" id="IPR050298">
    <property type="entry name" value="Gram-neg_bact_OMP"/>
</dbReference>
<dbReference type="OrthoDB" id="9069413at2"/>
<keyword evidence="10" id="KW-0998">Cell outer membrane</keyword>
<feature type="chain" id="PRO_5023039275" evidence="11">
    <location>
        <begin position="29"/>
        <end position="388"/>
    </location>
</feature>
<protein>
    <submittedName>
        <fullName evidence="13">Porin</fullName>
    </submittedName>
</protein>
<reference evidence="13 14" key="1">
    <citation type="submission" date="2019-08" db="EMBL/GenBank/DDBJ databases">
        <authorList>
            <person name="Peeters C."/>
        </authorList>
    </citation>
    <scope>NUCLEOTIDE SEQUENCE [LARGE SCALE GENOMIC DNA]</scope>
    <source>
        <strain evidence="13 14">LMG 31118</strain>
    </source>
</reference>
<dbReference type="GO" id="GO:0015288">
    <property type="term" value="F:porin activity"/>
    <property type="evidence" value="ECO:0007669"/>
    <property type="project" value="UniProtKB-KW"/>
</dbReference>
<evidence type="ECO:0000313" key="14">
    <source>
        <dbReference type="Proteomes" id="UP000414136"/>
    </source>
</evidence>
<evidence type="ECO:0000259" key="12">
    <source>
        <dbReference type="Pfam" id="PF13609"/>
    </source>
</evidence>
<keyword evidence="7" id="KW-0406">Ion transport</keyword>
<evidence type="ECO:0000256" key="2">
    <source>
        <dbReference type="ARBA" id="ARBA00011233"/>
    </source>
</evidence>
<dbReference type="Pfam" id="PF13609">
    <property type="entry name" value="Porin_4"/>
    <property type="match status" value="1"/>
</dbReference>
<dbReference type="InterPro" id="IPR033900">
    <property type="entry name" value="Gram_neg_porin_domain"/>
</dbReference>
<evidence type="ECO:0000256" key="8">
    <source>
        <dbReference type="ARBA" id="ARBA00023114"/>
    </source>
</evidence>
<dbReference type="GO" id="GO:0006811">
    <property type="term" value="P:monoatomic ion transport"/>
    <property type="evidence" value="ECO:0007669"/>
    <property type="project" value="UniProtKB-KW"/>
</dbReference>
<sequence length="388" mass="40730">MTSRQLAGPSARLCLGFAIAGLCGPSFAQSTVTLGGMINAGVLYVNNSAGASAWTTTTSQLSPTRFFLAGSEDLGGGNRAVFRLMAPFNIQTGTGSGRAWNVAYVGLAKRGIGSLTIGRQFDSLPTIMQGIASTSEWGGTISAHAGNADNLSSSFKSSNAVKFTSVAYRGLVTSATYAFSNSANTGNGSSGFAVNRMMSAGTSYSNGPVRLSAAYFLADRPDGQASGAIGTTGSGVTDDFTKTGFTSSYSGKALIDTQQIWMAGGTYAIGDVTIGALYSKVLYHYRDNTGFHIENYELNARWRPSATWQFGAAVFRSAGAYNGAGTGNLRPAWNQLTLSVEYFLSKRTWLYALAAGQQASRTKAQIYSMSASTTTRQLVLTSGIQHVF</sequence>
<dbReference type="GO" id="GO:0046930">
    <property type="term" value="C:pore complex"/>
    <property type="evidence" value="ECO:0007669"/>
    <property type="project" value="UniProtKB-KW"/>
</dbReference>
<keyword evidence="14" id="KW-1185">Reference proteome</keyword>
<feature type="signal peptide" evidence="11">
    <location>
        <begin position="1"/>
        <end position="28"/>
    </location>
</feature>
<evidence type="ECO:0000256" key="1">
    <source>
        <dbReference type="ARBA" id="ARBA00004571"/>
    </source>
</evidence>
<dbReference type="CDD" id="cd00342">
    <property type="entry name" value="gram_neg_porins"/>
    <property type="match status" value="1"/>
</dbReference>
<accession>A0A5E4ZTD7</accession>
<evidence type="ECO:0000256" key="6">
    <source>
        <dbReference type="ARBA" id="ARBA00022729"/>
    </source>
</evidence>
<dbReference type="InterPro" id="IPR023614">
    <property type="entry name" value="Porin_dom_sf"/>
</dbReference>
<dbReference type="PANTHER" id="PTHR34501">
    <property type="entry name" value="PROTEIN YDDL-RELATED"/>
    <property type="match status" value="1"/>
</dbReference>
<comment type="subunit">
    <text evidence="2">Homotrimer.</text>
</comment>
<dbReference type="GO" id="GO:0009279">
    <property type="term" value="C:cell outer membrane"/>
    <property type="evidence" value="ECO:0007669"/>
    <property type="project" value="UniProtKB-SubCell"/>
</dbReference>
<dbReference type="Gene3D" id="2.40.160.10">
    <property type="entry name" value="Porin"/>
    <property type="match status" value="1"/>
</dbReference>
<keyword evidence="3" id="KW-0813">Transport</keyword>
<organism evidence="13 14">
    <name type="scientific">Pandoraea captiosa</name>
    <dbReference type="NCBI Taxonomy" id="2508302"/>
    <lineage>
        <taxon>Bacteria</taxon>
        <taxon>Pseudomonadati</taxon>
        <taxon>Pseudomonadota</taxon>
        <taxon>Betaproteobacteria</taxon>
        <taxon>Burkholderiales</taxon>
        <taxon>Burkholderiaceae</taxon>
        <taxon>Pandoraea</taxon>
    </lineage>
</organism>
<evidence type="ECO:0000256" key="4">
    <source>
        <dbReference type="ARBA" id="ARBA00022452"/>
    </source>
</evidence>
<feature type="domain" description="Porin" evidence="12">
    <location>
        <begin position="18"/>
        <end position="353"/>
    </location>
</feature>
<dbReference type="EMBL" id="CABPSQ010000002">
    <property type="protein sequence ID" value="VVE64669.1"/>
    <property type="molecule type" value="Genomic_DNA"/>
</dbReference>
<keyword evidence="9" id="KW-0472">Membrane</keyword>
<name>A0A5E4ZTD7_9BURK</name>
<keyword evidence="4" id="KW-1134">Transmembrane beta strand</keyword>
<evidence type="ECO:0000256" key="7">
    <source>
        <dbReference type="ARBA" id="ARBA00023065"/>
    </source>
</evidence>
<evidence type="ECO:0000313" key="13">
    <source>
        <dbReference type="EMBL" id="VVE64669.1"/>
    </source>
</evidence>
<keyword evidence="8" id="KW-0626">Porin</keyword>
<gene>
    <name evidence="13" type="ORF">PCA31118_01686</name>
</gene>
<evidence type="ECO:0000256" key="5">
    <source>
        <dbReference type="ARBA" id="ARBA00022692"/>
    </source>
</evidence>
<dbReference type="RefSeq" id="WP_150624755.1">
    <property type="nucleotide sequence ID" value="NZ_CABPSQ010000002.1"/>
</dbReference>
<evidence type="ECO:0000256" key="3">
    <source>
        <dbReference type="ARBA" id="ARBA00022448"/>
    </source>
</evidence>
<keyword evidence="6 11" id="KW-0732">Signal</keyword>